<name>A0ABT1J7P2_9ACTN</name>
<evidence type="ECO:0000256" key="5">
    <source>
        <dbReference type="ARBA" id="ARBA00022691"/>
    </source>
</evidence>
<feature type="binding site" evidence="6">
    <location>
        <begin position="139"/>
        <end position="140"/>
    </location>
    <ligand>
        <name>S-adenosyl-L-methionine</name>
        <dbReference type="ChEBI" id="CHEBI:59789"/>
    </ligand>
</feature>
<protein>
    <recommendedName>
        <fullName evidence="6">Ribosomal RNA small subunit methyltransferase G</fullName>
        <ecNumber evidence="6">2.1.1.-</ecNumber>
    </recommendedName>
    <alternativeName>
        <fullName evidence="6">16S rRNA 7-methylguanosine methyltransferase</fullName>
        <shortName evidence="6">16S rRNA m7G methyltransferase</shortName>
    </alternativeName>
</protein>
<dbReference type="GO" id="GO:0008168">
    <property type="term" value="F:methyltransferase activity"/>
    <property type="evidence" value="ECO:0007669"/>
    <property type="project" value="UniProtKB-KW"/>
</dbReference>
<keyword evidence="4 6" id="KW-0808">Transferase</keyword>
<feature type="binding site" evidence="6">
    <location>
        <position position="154"/>
    </location>
    <ligand>
        <name>S-adenosyl-L-methionine</name>
        <dbReference type="ChEBI" id="CHEBI:59789"/>
    </ligand>
</feature>
<keyword evidence="1 6" id="KW-0963">Cytoplasm</keyword>
<feature type="binding site" evidence="6">
    <location>
        <position position="93"/>
    </location>
    <ligand>
        <name>S-adenosyl-L-methionine</name>
        <dbReference type="ChEBI" id="CHEBI:59789"/>
    </ligand>
</feature>
<evidence type="ECO:0000256" key="4">
    <source>
        <dbReference type="ARBA" id="ARBA00022679"/>
    </source>
</evidence>
<evidence type="ECO:0000256" key="3">
    <source>
        <dbReference type="ARBA" id="ARBA00022603"/>
    </source>
</evidence>
<dbReference type="Gene3D" id="3.40.50.150">
    <property type="entry name" value="Vaccinia Virus protein VP39"/>
    <property type="match status" value="1"/>
</dbReference>
<dbReference type="Pfam" id="PF02527">
    <property type="entry name" value="GidB"/>
    <property type="match status" value="1"/>
</dbReference>
<dbReference type="PANTHER" id="PTHR31760">
    <property type="entry name" value="S-ADENOSYL-L-METHIONINE-DEPENDENT METHYLTRANSFERASES SUPERFAMILY PROTEIN"/>
    <property type="match status" value="1"/>
</dbReference>
<dbReference type="InterPro" id="IPR003682">
    <property type="entry name" value="rRNA_ssu_MeTfrase_G"/>
</dbReference>
<evidence type="ECO:0000256" key="6">
    <source>
        <dbReference type="HAMAP-Rule" id="MF_00074"/>
    </source>
</evidence>
<comment type="caution">
    <text evidence="8">The sequence shown here is derived from an EMBL/GenBank/DDBJ whole genome shotgun (WGS) entry which is preliminary data.</text>
</comment>
<dbReference type="HAMAP" id="MF_00074">
    <property type="entry name" value="16SrRNA_methyltr_G"/>
    <property type="match status" value="1"/>
</dbReference>
<accession>A0ABT1J7P2</accession>
<organism evidence="8 9">
    <name type="scientific">Kitasatospora paracochleata</name>
    <dbReference type="NCBI Taxonomy" id="58354"/>
    <lineage>
        <taxon>Bacteria</taxon>
        <taxon>Bacillati</taxon>
        <taxon>Actinomycetota</taxon>
        <taxon>Actinomycetes</taxon>
        <taxon>Kitasatosporales</taxon>
        <taxon>Streptomycetaceae</taxon>
        <taxon>Kitasatospora</taxon>
    </lineage>
</organism>
<reference evidence="8 9" key="1">
    <citation type="submission" date="2022-06" db="EMBL/GenBank/DDBJ databases">
        <title>Sequencing the genomes of 1000 actinobacteria strains.</title>
        <authorList>
            <person name="Klenk H.-P."/>
        </authorList>
    </citation>
    <scope>NUCLEOTIDE SEQUENCE [LARGE SCALE GENOMIC DNA]</scope>
    <source>
        <strain evidence="8 9">DSM 41656</strain>
    </source>
</reference>
<feature type="region of interest" description="Disordered" evidence="7">
    <location>
        <begin position="226"/>
        <end position="262"/>
    </location>
</feature>
<comment type="caution">
    <text evidence="6">Lacks conserved residue(s) required for the propagation of feature annotation.</text>
</comment>
<comment type="similarity">
    <text evidence="6">Belongs to the methyltransferase superfamily. RNA methyltransferase RsmG family.</text>
</comment>
<keyword evidence="3 6" id="KW-0489">Methyltransferase</keyword>
<dbReference type="PANTHER" id="PTHR31760:SF0">
    <property type="entry name" value="S-ADENOSYL-L-METHIONINE-DEPENDENT METHYLTRANSFERASES SUPERFAMILY PROTEIN"/>
    <property type="match status" value="1"/>
</dbReference>
<keyword evidence="9" id="KW-1185">Reference proteome</keyword>
<comment type="function">
    <text evidence="6">Specifically methylates the N7 position of a guanine in 16S rRNA.</text>
</comment>
<dbReference type="Proteomes" id="UP001206483">
    <property type="component" value="Unassembled WGS sequence"/>
</dbReference>
<evidence type="ECO:0000313" key="8">
    <source>
        <dbReference type="EMBL" id="MCP2313169.1"/>
    </source>
</evidence>
<comment type="subcellular location">
    <subcellularLocation>
        <location evidence="6">Cytoplasm</location>
    </subcellularLocation>
</comment>
<evidence type="ECO:0000256" key="2">
    <source>
        <dbReference type="ARBA" id="ARBA00022552"/>
    </source>
</evidence>
<evidence type="ECO:0000256" key="1">
    <source>
        <dbReference type="ARBA" id="ARBA00022490"/>
    </source>
</evidence>
<evidence type="ECO:0000313" key="9">
    <source>
        <dbReference type="Proteomes" id="UP001206483"/>
    </source>
</evidence>
<dbReference type="GO" id="GO:0032259">
    <property type="term" value="P:methylation"/>
    <property type="evidence" value="ECO:0007669"/>
    <property type="project" value="UniProtKB-KW"/>
</dbReference>
<dbReference type="InterPro" id="IPR029063">
    <property type="entry name" value="SAM-dependent_MTases_sf"/>
</dbReference>
<feature type="binding site" evidence="6">
    <location>
        <position position="88"/>
    </location>
    <ligand>
        <name>S-adenosyl-L-methionine</name>
        <dbReference type="ChEBI" id="CHEBI:59789"/>
    </ligand>
</feature>
<sequence>MDRDGVAAEVPAEGGPVEGLTEAPAVAGQIFGDRLPMAVRYTELLATAGVQRGLIGPREVPRLWDRHVLNCAVLAELLPANASLCDVGSGAGLPGIPVALARPDVSVTLLEPLLRRTTFLEEVVRELGLENVTVLRGRAEETVGKVAVDVVTARAVAPLDRLAGWGMPLLRPYGQMLALKGDTAEQELADSHAALSRLGAVKWSVLSVGEGVLETSTRVVRVEAGESPGGVRAANRRAKAARAGRGGKGGDTAGRGAGRRRR</sequence>
<dbReference type="EC" id="2.1.1.-" evidence="6"/>
<dbReference type="NCBIfam" id="TIGR00138">
    <property type="entry name" value="rsmG_gidB"/>
    <property type="match status" value="1"/>
</dbReference>
<evidence type="ECO:0000256" key="7">
    <source>
        <dbReference type="SAM" id="MobiDB-lite"/>
    </source>
</evidence>
<dbReference type="RefSeq" id="WP_253802774.1">
    <property type="nucleotide sequence ID" value="NZ_BAAAUB010000064.1"/>
</dbReference>
<keyword evidence="2 6" id="KW-0698">rRNA processing</keyword>
<keyword evidence="5 6" id="KW-0949">S-adenosyl-L-methionine</keyword>
<dbReference type="EMBL" id="JAMZDX010000006">
    <property type="protein sequence ID" value="MCP2313169.1"/>
    <property type="molecule type" value="Genomic_DNA"/>
</dbReference>
<proteinExistence type="inferred from homology"/>
<feature type="compositionally biased region" description="Gly residues" evidence="7">
    <location>
        <begin position="244"/>
        <end position="256"/>
    </location>
</feature>
<dbReference type="SUPFAM" id="SSF53335">
    <property type="entry name" value="S-adenosyl-L-methionine-dependent methyltransferases"/>
    <property type="match status" value="1"/>
</dbReference>
<gene>
    <name evidence="6" type="primary">rsmG</name>
    <name evidence="8" type="ORF">FHR36_006350</name>
</gene>